<name>A0A166DVA6_9AGAM</name>
<organism evidence="3 5">
    <name type="scientific">Athelia psychrophila</name>
    <dbReference type="NCBI Taxonomy" id="1759441"/>
    <lineage>
        <taxon>Eukaryota</taxon>
        <taxon>Fungi</taxon>
        <taxon>Dikarya</taxon>
        <taxon>Basidiomycota</taxon>
        <taxon>Agaricomycotina</taxon>
        <taxon>Agaricomycetes</taxon>
        <taxon>Agaricomycetidae</taxon>
        <taxon>Atheliales</taxon>
        <taxon>Atheliaceae</taxon>
        <taxon>Athelia</taxon>
    </lineage>
</organism>
<accession>A0A166DVA6</accession>
<feature type="region of interest" description="Disordered" evidence="1">
    <location>
        <begin position="1"/>
        <end position="45"/>
    </location>
</feature>
<protein>
    <recommendedName>
        <fullName evidence="2">DUF7726 domain-containing protein</fullName>
    </recommendedName>
</protein>
<dbReference type="AlphaFoldDB" id="A0A166DVA6"/>
<reference evidence="3 5" key="1">
    <citation type="journal article" date="2016" name="Mol. Biol. Evol.">
        <title>Comparative Genomics of Early-Diverging Mushroom-Forming Fungi Provides Insights into the Origins of Lignocellulose Decay Capabilities.</title>
        <authorList>
            <person name="Nagy L.G."/>
            <person name="Riley R."/>
            <person name="Tritt A."/>
            <person name="Adam C."/>
            <person name="Daum C."/>
            <person name="Floudas D."/>
            <person name="Sun H."/>
            <person name="Yadav J.S."/>
            <person name="Pangilinan J."/>
            <person name="Larsson K.H."/>
            <person name="Matsuura K."/>
            <person name="Barry K."/>
            <person name="Labutti K."/>
            <person name="Kuo R."/>
            <person name="Ohm R.A."/>
            <person name="Bhattacharya S.S."/>
            <person name="Shirouzu T."/>
            <person name="Yoshinaga Y."/>
            <person name="Martin F.M."/>
            <person name="Grigoriev I.V."/>
            <person name="Hibbett D.S."/>
        </authorList>
    </citation>
    <scope>NUCLEOTIDE SEQUENCE [LARGE SCALE GENOMIC DNA]</scope>
    <source>
        <strain evidence="3 5">CBS 109695</strain>
    </source>
</reference>
<dbReference type="InterPro" id="IPR056143">
    <property type="entry name" value="DUF7726"/>
</dbReference>
<feature type="compositionally biased region" description="Low complexity" evidence="1">
    <location>
        <begin position="21"/>
        <end position="36"/>
    </location>
</feature>
<gene>
    <name evidence="4" type="ORF">FIBSPDRAFT_740177</name>
    <name evidence="3" type="ORF">FIBSPDRAFT_750835</name>
</gene>
<dbReference type="Pfam" id="PF24852">
    <property type="entry name" value="DUF7726"/>
    <property type="match status" value="1"/>
</dbReference>
<feature type="domain" description="DUF7726" evidence="2">
    <location>
        <begin position="65"/>
        <end position="147"/>
    </location>
</feature>
<dbReference type="PANTHER" id="PTHR42339:SF1">
    <property type="entry name" value="HISTONE H1"/>
    <property type="match status" value="1"/>
</dbReference>
<evidence type="ECO:0000259" key="2">
    <source>
        <dbReference type="Pfam" id="PF24852"/>
    </source>
</evidence>
<keyword evidence="5" id="KW-1185">Reference proteome</keyword>
<dbReference type="PANTHER" id="PTHR42339">
    <property type="entry name" value="HISTONE H1"/>
    <property type="match status" value="1"/>
</dbReference>
<evidence type="ECO:0000313" key="3">
    <source>
        <dbReference type="EMBL" id="KZP15107.1"/>
    </source>
</evidence>
<proteinExistence type="predicted"/>
<dbReference type="Proteomes" id="UP000076532">
    <property type="component" value="Unassembled WGS sequence"/>
</dbReference>
<sequence length="200" mass="21900">MPTSLSKTRSRKRKADENVDPSSTAAAAAAPAGSSKPAKKAKKAKAPAVDLYSVYLEREEEGEVEVYDSCDELRRKITAHLRAGGTTKAAFMRDIIRAASSDEYPIKAIQHKQLADFMALSGATGGCSSKVCYAAYVYFEKKRIAEGGEKSEHRLDMEDEWEGEGGLPRERRRESYLIPTGTVLCEDEVGRLVTVPDCCS</sequence>
<dbReference type="EMBL" id="KV417545">
    <property type="protein sequence ID" value="KZP21777.1"/>
    <property type="molecule type" value="Genomic_DNA"/>
</dbReference>
<evidence type="ECO:0000313" key="4">
    <source>
        <dbReference type="EMBL" id="KZP21777.1"/>
    </source>
</evidence>
<evidence type="ECO:0000256" key="1">
    <source>
        <dbReference type="SAM" id="MobiDB-lite"/>
    </source>
</evidence>
<evidence type="ECO:0000313" key="5">
    <source>
        <dbReference type="Proteomes" id="UP000076532"/>
    </source>
</evidence>
<dbReference type="EMBL" id="KV417608">
    <property type="protein sequence ID" value="KZP15107.1"/>
    <property type="molecule type" value="Genomic_DNA"/>
</dbReference>
<dbReference type="OrthoDB" id="2592504at2759"/>